<reference evidence="2 3" key="1">
    <citation type="journal article" date="2014" name="Appl. Environ. Microbiol.">
        <title>Elucidation of insertion elements encoded on plasmids and in vitro construction of shuttle vectors from the toxic cyanobacterium Planktothrix.</title>
        <authorList>
            <person name="Christiansen G."/>
            <person name="Goesmann A."/>
            <person name="Kurmayer R."/>
        </authorList>
    </citation>
    <scope>NUCLEOTIDE SEQUENCE [LARGE SCALE GENOMIC DNA]</scope>
    <source>
        <strain evidence="2 3">NIVA-CYA 126/8</strain>
    </source>
</reference>
<gene>
    <name evidence="2" type="ORF">A19Y_4341</name>
</gene>
<dbReference type="Proteomes" id="UP000027395">
    <property type="component" value="Chromosome"/>
</dbReference>
<keyword evidence="3" id="KW-1185">Reference proteome</keyword>
<name>A0A073CY86_PLAA1</name>
<evidence type="ECO:0000259" key="1">
    <source>
        <dbReference type="Pfam" id="PF14261"/>
    </source>
</evidence>
<dbReference type="AlphaFoldDB" id="A0A073CY86"/>
<organism evidence="2 3">
    <name type="scientific">Planktothrix agardhii (strain NIVA-CYA 126/8)</name>
    <dbReference type="NCBI Taxonomy" id="388467"/>
    <lineage>
        <taxon>Bacteria</taxon>
        <taxon>Bacillati</taxon>
        <taxon>Cyanobacteriota</taxon>
        <taxon>Cyanophyceae</taxon>
        <taxon>Oscillatoriophycideae</taxon>
        <taxon>Oscillatoriales</taxon>
        <taxon>Microcoleaceae</taxon>
        <taxon>Planktothrix</taxon>
    </lineage>
</organism>
<sequence length="50" mass="5491">MERQLGELNQSIEDSLSQLSSEQLSALAEAIFDFSSVGDLSSWLETNCPN</sequence>
<feature type="domain" description="DUF4351" evidence="1">
    <location>
        <begin position="2"/>
        <end position="44"/>
    </location>
</feature>
<dbReference type="HOGENOM" id="CLU_069065_7_0_3"/>
<dbReference type="InterPro" id="IPR025587">
    <property type="entry name" value="DUF4351"/>
</dbReference>
<accession>A0A073CY86</accession>
<evidence type="ECO:0000313" key="3">
    <source>
        <dbReference type="Proteomes" id="UP000027395"/>
    </source>
</evidence>
<evidence type="ECO:0000313" key="2">
    <source>
        <dbReference type="EMBL" id="KEI69015.1"/>
    </source>
</evidence>
<dbReference type="EMBL" id="CM002803">
    <property type="protein sequence ID" value="KEI69015.1"/>
    <property type="molecule type" value="Genomic_DNA"/>
</dbReference>
<protein>
    <recommendedName>
        <fullName evidence="1">DUF4351 domain-containing protein</fullName>
    </recommendedName>
</protein>
<dbReference type="PATRIC" id="fig|388467.6.peg.4278"/>
<dbReference type="RefSeq" id="WP_144390504.1">
    <property type="nucleotide sequence ID" value="NZ_CM002803.1"/>
</dbReference>
<proteinExistence type="predicted"/>
<dbReference type="Pfam" id="PF14261">
    <property type="entry name" value="DUF4351"/>
    <property type="match status" value="1"/>
</dbReference>